<feature type="non-terminal residue" evidence="1">
    <location>
        <position position="30"/>
    </location>
</feature>
<organism evidence="1 2">
    <name type="scientific">Trifolium medium</name>
    <dbReference type="NCBI Taxonomy" id="97028"/>
    <lineage>
        <taxon>Eukaryota</taxon>
        <taxon>Viridiplantae</taxon>
        <taxon>Streptophyta</taxon>
        <taxon>Embryophyta</taxon>
        <taxon>Tracheophyta</taxon>
        <taxon>Spermatophyta</taxon>
        <taxon>Magnoliopsida</taxon>
        <taxon>eudicotyledons</taxon>
        <taxon>Gunneridae</taxon>
        <taxon>Pentapetalae</taxon>
        <taxon>rosids</taxon>
        <taxon>fabids</taxon>
        <taxon>Fabales</taxon>
        <taxon>Fabaceae</taxon>
        <taxon>Papilionoideae</taxon>
        <taxon>50 kb inversion clade</taxon>
        <taxon>NPAAA clade</taxon>
        <taxon>Hologalegina</taxon>
        <taxon>IRL clade</taxon>
        <taxon>Trifolieae</taxon>
        <taxon>Trifolium</taxon>
    </lineage>
</organism>
<evidence type="ECO:0000313" key="1">
    <source>
        <dbReference type="EMBL" id="MCI74887.1"/>
    </source>
</evidence>
<evidence type="ECO:0000313" key="2">
    <source>
        <dbReference type="Proteomes" id="UP000265520"/>
    </source>
</evidence>
<dbReference type="EMBL" id="LXQA010870108">
    <property type="protein sequence ID" value="MCI74887.1"/>
    <property type="molecule type" value="Genomic_DNA"/>
</dbReference>
<protein>
    <submittedName>
        <fullName evidence="1">Uncharacterized protein</fullName>
    </submittedName>
</protein>
<comment type="caution">
    <text evidence="1">The sequence shown here is derived from an EMBL/GenBank/DDBJ whole genome shotgun (WGS) entry which is preliminary data.</text>
</comment>
<name>A0A392UQ78_9FABA</name>
<accession>A0A392UQ78</accession>
<sequence>MEKVFTHIEGLKSRLKLHLRDSTRIEAQIP</sequence>
<reference evidence="1 2" key="1">
    <citation type="journal article" date="2018" name="Front. Plant Sci.">
        <title>Red Clover (Trifolium pratense) and Zigzag Clover (T. medium) - A Picture of Genomic Similarities and Differences.</title>
        <authorList>
            <person name="Dluhosova J."/>
            <person name="Istvanek J."/>
            <person name="Nedelnik J."/>
            <person name="Repkova J."/>
        </authorList>
    </citation>
    <scope>NUCLEOTIDE SEQUENCE [LARGE SCALE GENOMIC DNA]</scope>
    <source>
        <strain evidence="2">cv. 10/8</strain>
        <tissue evidence="1">Leaf</tissue>
    </source>
</reference>
<dbReference type="Proteomes" id="UP000265520">
    <property type="component" value="Unassembled WGS sequence"/>
</dbReference>
<proteinExistence type="predicted"/>
<keyword evidence="2" id="KW-1185">Reference proteome</keyword>
<dbReference type="AlphaFoldDB" id="A0A392UQ78"/>